<dbReference type="EMBL" id="CABDLL010000002">
    <property type="protein sequence ID" value="VTE36217.1"/>
    <property type="molecule type" value="Genomic_DNA"/>
</dbReference>
<dbReference type="PANTHER" id="PTHR47738">
    <property type="entry name" value="PTS SYSTEM FRUCTOSE-LIKE EIIA COMPONENT-RELATED"/>
    <property type="match status" value="1"/>
</dbReference>
<dbReference type="Gene3D" id="3.40.930.10">
    <property type="entry name" value="Mannitol-specific EII, Chain A"/>
    <property type="match status" value="1"/>
</dbReference>
<protein>
    <submittedName>
        <fullName evidence="2">PTS system transporter subunit IIA</fullName>
    </submittedName>
</protein>
<dbReference type="InterPro" id="IPR051541">
    <property type="entry name" value="PTS_SugarTrans_NitroReg"/>
</dbReference>
<evidence type="ECO:0000259" key="1">
    <source>
        <dbReference type="PROSITE" id="PS51094"/>
    </source>
</evidence>
<dbReference type="Proteomes" id="UP000310997">
    <property type="component" value="Unassembled WGS sequence"/>
</dbReference>
<feature type="domain" description="PTS EIIA type-2" evidence="1">
    <location>
        <begin position="4"/>
        <end position="156"/>
    </location>
</feature>
<dbReference type="PROSITE" id="PS51094">
    <property type="entry name" value="PTS_EIIA_TYPE_2"/>
    <property type="match status" value="1"/>
</dbReference>
<dbReference type="Pfam" id="PF00359">
    <property type="entry name" value="PTS_EIIA_2"/>
    <property type="match status" value="1"/>
</dbReference>
<dbReference type="InterPro" id="IPR002178">
    <property type="entry name" value="PTS_EIIA_type-2_dom"/>
</dbReference>
<sequence>MVLDYFFDKNLVFCLEADNQEQLFDQVASLLEEREIVTPTYREALITREKSFPTGLDMEFLGKDLPNVAIPHTDIVHNLAEKVVVVRLEKPVTFHNMIAPDKEVEVSLLFFIINNSSSSQTNILAQLMDFFTGNGHLEDLSKISEPEKLYAYIDEAIA</sequence>
<proteinExistence type="predicted"/>
<dbReference type="CDD" id="cd00211">
    <property type="entry name" value="PTS_IIA_fru"/>
    <property type="match status" value="1"/>
</dbReference>
<evidence type="ECO:0000313" key="2">
    <source>
        <dbReference type="EMBL" id="VTE36217.1"/>
    </source>
</evidence>
<dbReference type="InterPro" id="IPR016152">
    <property type="entry name" value="PTrfase/Anion_transptr"/>
</dbReference>
<dbReference type="PANTHER" id="PTHR47738:SF3">
    <property type="entry name" value="PHOSPHOTRANSFERASE SYSTEM MANNITOL_FRUCTOSE-SPECIFIC IIA DOMAIN CONTAINING PROTEIN"/>
    <property type="match status" value="1"/>
</dbReference>
<name>A0A4G5VB66_STREE</name>
<evidence type="ECO:0000313" key="3">
    <source>
        <dbReference type="Proteomes" id="UP000310997"/>
    </source>
</evidence>
<gene>
    <name evidence="2" type="ORF">SAMEA4038883_00372</name>
</gene>
<dbReference type="RefSeq" id="WP_050226014.1">
    <property type="nucleotide sequence ID" value="NZ_CFCG01000016.1"/>
</dbReference>
<reference evidence="2 3" key="1">
    <citation type="submission" date="2019-04" db="EMBL/GenBank/DDBJ databases">
        <authorList>
            <consortium name="Pathogen Informatics"/>
        </authorList>
    </citation>
    <scope>NUCLEOTIDE SEQUENCE [LARGE SCALE GENOMIC DNA]</scope>
    <source>
        <strain evidence="2 3">GPSC559</strain>
    </source>
</reference>
<organism evidence="2 3">
    <name type="scientific">Streptococcus pneumoniae</name>
    <dbReference type="NCBI Taxonomy" id="1313"/>
    <lineage>
        <taxon>Bacteria</taxon>
        <taxon>Bacillati</taxon>
        <taxon>Bacillota</taxon>
        <taxon>Bacilli</taxon>
        <taxon>Lactobacillales</taxon>
        <taxon>Streptococcaceae</taxon>
        <taxon>Streptococcus</taxon>
    </lineage>
</organism>
<dbReference type="SUPFAM" id="SSF55804">
    <property type="entry name" value="Phoshotransferase/anion transport protein"/>
    <property type="match status" value="1"/>
</dbReference>
<dbReference type="AlphaFoldDB" id="A0A4G5VB66"/>
<accession>A0A4G5VB66</accession>